<evidence type="ECO:0000313" key="7">
    <source>
        <dbReference type="EMBL" id="KAL3286564.1"/>
    </source>
</evidence>
<dbReference type="InterPro" id="IPR019786">
    <property type="entry name" value="Zinc_finger_PHD-type_CS"/>
</dbReference>
<sequence length="150" mass="17255">MSISSLCGHCKEKLGKKDYKLQCDECELWFHKTCITIGDLQFENLKKGVGQWCCEVCSADASMISGKKSKKVTLEDKMRKLEVMETKYNQLLDKFDKVANENKVLKSELGDINEQVAALNNKFNNNTEEIMAEIKDKEHRARNIIIYNLN</sequence>
<reference evidence="7 8" key="1">
    <citation type="journal article" date="2021" name="BMC Biol.">
        <title>Horizontally acquired antibacterial genes associated with adaptive radiation of ladybird beetles.</title>
        <authorList>
            <person name="Li H.S."/>
            <person name="Tang X.F."/>
            <person name="Huang Y.H."/>
            <person name="Xu Z.Y."/>
            <person name="Chen M.L."/>
            <person name="Du X.Y."/>
            <person name="Qiu B.Y."/>
            <person name="Chen P.T."/>
            <person name="Zhang W."/>
            <person name="Slipinski A."/>
            <person name="Escalona H.E."/>
            <person name="Waterhouse R.M."/>
            <person name="Zwick A."/>
            <person name="Pang H."/>
        </authorList>
    </citation>
    <scope>NUCLEOTIDE SEQUENCE [LARGE SCALE GENOMIC DNA]</scope>
    <source>
        <strain evidence="7">SYSU2018</strain>
    </source>
</reference>
<gene>
    <name evidence="7" type="ORF">HHI36_001066</name>
</gene>
<dbReference type="InterPro" id="IPR013083">
    <property type="entry name" value="Znf_RING/FYVE/PHD"/>
</dbReference>
<keyword evidence="3" id="KW-0862">Zinc</keyword>
<feature type="domain" description="PHD-type" evidence="6">
    <location>
        <begin position="4"/>
        <end position="60"/>
    </location>
</feature>
<evidence type="ECO:0000256" key="4">
    <source>
        <dbReference type="PROSITE-ProRule" id="PRU00146"/>
    </source>
</evidence>
<dbReference type="SMART" id="SM00249">
    <property type="entry name" value="PHD"/>
    <property type="match status" value="1"/>
</dbReference>
<organism evidence="7 8">
    <name type="scientific">Cryptolaemus montrouzieri</name>
    <dbReference type="NCBI Taxonomy" id="559131"/>
    <lineage>
        <taxon>Eukaryota</taxon>
        <taxon>Metazoa</taxon>
        <taxon>Ecdysozoa</taxon>
        <taxon>Arthropoda</taxon>
        <taxon>Hexapoda</taxon>
        <taxon>Insecta</taxon>
        <taxon>Pterygota</taxon>
        <taxon>Neoptera</taxon>
        <taxon>Endopterygota</taxon>
        <taxon>Coleoptera</taxon>
        <taxon>Polyphaga</taxon>
        <taxon>Cucujiformia</taxon>
        <taxon>Coccinelloidea</taxon>
        <taxon>Coccinellidae</taxon>
        <taxon>Scymninae</taxon>
        <taxon>Scymnini</taxon>
        <taxon>Cryptolaemus</taxon>
    </lineage>
</organism>
<dbReference type="AlphaFoldDB" id="A0ABD2P6A7"/>
<evidence type="ECO:0000256" key="3">
    <source>
        <dbReference type="ARBA" id="ARBA00022833"/>
    </source>
</evidence>
<dbReference type="InterPro" id="IPR001965">
    <property type="entry name" value="Znf_PHD"/>
</dbReference>
<keyword evidence="5" id="KW-0175">Coiled coil</keyword>
<keyword evidence="1" id="KW-0479">Metal-binding</keyword>
<dbReference type="Pfam" id="PF00628">
    <property type="entry name" value="PHD"/>
    <property type="match status" value="1"/>
</dbReference>
<dbReference type="Gene3D" id="3.30.40.10">
    <property type="entry name" value="Zinc/RING finger domain, C3HC4 (zinc finger)"/>
    <property type="match status" value="1"/>
</dbReference>
<keyword evidence="2 4" id="KW-0863">Zinc-finger</keyword>
<dbReference type="EMBL" id="JABFTP020000185">
    <property type="protein sequence ID" value="KAL3286564.1"/>
    <property type="molecule type" value="Genomic_DNA"/>
</dbReference>
<dbReference type="SUPFAM" id="SSF57903">
    <property type="entry name" value="FYVE/PHD zinc finger"/>
    <property type="match status" value="1"/>
</dbReference>
<dbReference type="PROSITE" id="PS50016">
    <property type="entry name" value="ZF_PHD_2"/>
    <property type="match status" value="1"/>
</dbReference>
<evidence type="ECO:0000256" key="1">
    <source>
        <dbReference type="ARBA" id="ARBA00022723"/>
    </source>
</evidence>
<keyword evidence="8" id="KW-1185">Reference proteome</keyword>
<proteinExistence type="predicted"/>
<evidence type="ECO:0000256" key="2">
    <source>
        <dbReference type="ARBA" id="ARBA00022771"/>
    </source>
</evidence>
<evidence type="ECO:0000313" key="8">
    <source>
        <dbReference type="Proteomes" id="UP001516400"/>
    </source>
</evidence>
<feature type="coiled-coil region" evidence="5">
    <location>
        <begin position="74"/>
        <end position="140"/>
    </location>
</feature>
<dbReference type="Proteomes" id="UP001516400">
    <property type="component" value="Unassembled WGS sequence"/>
</dbReference>
<name>A0ABD2P6A7_9CUCU</name>
<dbReference type="InterPro" id="IPR011011">
    <property type="entry name" value="Znf_FYVE_PHD"/>
</dbReference>
<comment type="caution">
    <text evidence="7">The sequence shown here is derived from an EMBL/GenBank/DDBJ whole genome shotgun (WGS) entry which is preliminary data.</text>
</comment>
<protein>
    <recommendedName>
        <fullName evidence="6">PHD-type domain-containing protein</fullName>
    </recommendedName>
</protein>
<evidence type="ECO:0000259" key="6">
    <source>
        <dbReference type="PROSITE" id="PS50016"/>
    </source>
</evidence>
<accession>A0ABD2P6A7</accession>
<dbReference type="InterPro" id="IPR019787">
    <property type="entry name" value="Znf_PHD-finger"/>
</dbReference>
<evidence type="ECO:0000256" key="5">
    <source>
        <dbReference type="SAM" id="Coils"/>
    </source>
</evidence>
<dbReference type="GO" id="GO:0008270">
    <property type="term" value="F:zinc ion binding"/>
    <property type="evidence" value="ECO:0007669"/>
    <property type="project" value="UniProtKB-KW"/>
</dbReference>
<dbReference type="PROSITE" id="PS01359">
    <property type="entry name" value="ZF_PHD_1"/>
    <property type="match status" value="1"/>
</dbReference>